<evidence type="ECO:0000313" key="1">
    <source>
        <dbReference type="EMBL" id="OYD13744.1"/>
    </source>
</evidence>
<reference evidence="1 2" key="1">
    <citation type="submission" date="2017-07" db="EMBL/GenBank/DDBJ databases">
        <title>Recovery of genomes from metagenomes via a dereplication, aggregation, and scoring strategy.</title>
        <authorList>
            <person name="Sieber C.M."/>
            <person name="Probst A.J."/>
            <person name="Sharrar A."/>
            <person name="Thomas B.C."/>
            <person name="Hess M."/>
            <person name="Tringe S.G."/>
            <person name="Banfield J.F."/>
        </authorList>
    </citation>
    <scope>NUCLEOTIDE SEQUENCE [LARGE SCALE GENOMIC DNA]</scope>
    <source>
        <strain evidence="1">JGI_Cruoil_03_44_89</strain>
    </source>
</reference>
<organism evidence="1 2">
    <name type="scientific">candidate division WOR-3 bacterium JGI_Cruoil_03_44_89</name>
    <dbReference type="NCBI Taxonomy" id="1973748"/>
    <lineage>
        <taxon>Bacteria</taxon>
        <taxon>Bacteria division WOR-3</taxon>
    </lineage>
</organism>
<name>A0A235BNE3_UNCW3</name>
<dbReference type="Proteomes" id="UP000215215">
    <property type="component" value="Unassembled WGS sequence"/>
</dbReference>
<accession>A0A235BNE3</accession>
<dbReference type="SUPFAM" id="SSF52540">
    <property type="entry name" value="P-loop containing nucleoside triphosphate hydrolases"/>
    <property type="match status" value="1"/>
</dbReference>
<dbReference type="AlphaFoldDB" id="A0A235BNE3"/>
<sequence length="185" mass="20780">MNIFLTGNTGVGKSTAISKFLGKTNFSYGGFETKLRANQVVLRDLISNETEVVAERFGPNWKVMKEGFEGLGKLSIERALAERDIVVMDELGRFELDCREFQKSVFSALDRGSQIDLSDGSREACGYPGRKIILGVLKNESNPFLDRIRSLKEIVIVKVTEENREFTPELIEEKIRSSDNLPPCL</sequence>
<dbReference type="InterPro" id="IPR004948">
    <property type="entry name" value="Nuc-triphosphatase_THEP1"/>
</dbReference>
<evidence type="ECO:0000313" key="2">
    <source>
        <dbReference type="Proteomes" id="UP000215215"/>
    </source>
</evidence>
<gene>
    <name evidence="1" type="ORF">CH333_10075</name>
</gene>
<evidence type="ECO:0008006" key="3">
    <source>
        <dbReference type="Google" id="ProtNLM"/>
    </source>
</evidence>
<dbReference type="GO" id="GO:0017111">
    <property type="term" value="F:ribonucleoside triphosphate phosphatase activity"/>
    <property type="evidence" value="ECO:0007669"/>
    <property type="project" value="InterPro"/>
</dbReference>
<dbReference type="EMBL" id="NOZQ01000217">
    <property type="protein sequence ID" value="OYD13744.1"/>
    <property type="molecule type" value="Genomic_DNA"/>
</dbReference>
<proteinExistence type="predicted"/>
<dbReference type="Pfam" id="PF03266">
    <property type="entry name" value="NTPase_1"/>
    <property type="match status" value="1"/>
</dbReference>
<comment type="caution">
    <text evidence="1">The sequence shown here is derived from an EMBL/GenBank/DDBJ whole genome shotgun (WGS) entry which is preliminary data.</text>
</comment>
<dbReference type="InterPro" id="IPR027417">
    <property type="entry name" value="P-loop_NTPase"/>
</dbReference>
<protein>
    <recommendedName>
        <fullName evidence="3">AAA+ ATPase domain-containing protein</fullName>
    </recommendedName>
</protein>
<dbReference type="Gene3D" id="3.40.50.300">
    <property type="entry name" value="P-loop containing nucleotide triphosphate hydrolases"/>
    <property type="match status" value="1"/>
</dbReference>